<proteinExistence type="predicted"/>
<evidence type="ECO:0000256" key="2">
    <source>
        <dbReference type="SAM" id="SignalP"/>
    </source>
</evidence>
<name>A0A364Y5G4_9BACT</name>
<feature type="domain" description="Outer membrane protein beta-barrel" evidence="3">
    <location>
        <begin position="6"/>
        <end position="154"/>
    </location>
</feature>
<comment type="caution">
    <text evidence="4">The sequence shown here is derived from an EMBL/GenBank/DDBJ whole genome shotgun (WGS) entry which is preliminary data.</text>
</comment>
<keyword evidence="5" id="KW-1185">Reference proteome</keyword>
<evidence type="ECO:0000256" key="1">
    <source>
        <dbReference type="ARBA" id="ARBA00022729"/>
    </source>
</evidence>
<dbReference type="EMBL" id="QMFY01000003">
    <property type="protein sequence ID" value="RAW01601.1"/>
    <property type="molecule type" value="Genomic_DNA"/>
</dbReference>
<evidence type="ECO:0000259" key="3">
    <source>
        <dbReference type="Pfam" id="PF13505"/>
    </source>
</evidence>
<dbReference type="InterPro" id="IPR011250">
    <property type="entry name" value="OMP/PagP_B-barrel"/>
</dbReference>
<dbReference type="AlphaFoldDB" id="A0A364Y5G4"/>
<protein>
    <recommendedName>
        <fullName evidence="3">Outer membrane protein beta-barrel domain-containing protein</fullName>
    </recommendedName>
</protein>
<evidence type="ECO:0000313" key="5">
    <source>
        <dbReference type="Proteomes" id="UP000251889"/>
    </source>
</evidence>
<feature type="signal peptide" evidence="2">
    <location>
        <begin position="1"/>
        <end position="19"/>
    </location>
</feature>
<keyword evidence="1 2" id="KW-0732">Signal</keyword>
<dbReference type="Gene3D" id="2.40.160.20">
    <property type="match status" value="1"/>
</dbReference>
<evidence type="ECO:0000313" key="4">
    <source>
        <dbReference type="EMBL" id="RAW01601.1"/>
    </source>
</evidence>
<accession>A0A364Y5G4</accession>
<dbReference type="InterPro" id="IPR027385">
    <property type="entry name" value="Beta-barrel_OMP"/>
</dbReference>
<feature type="chain" id="PRO_5016727961" description="Outer membrane protein beta-barrel domain-containing protein" evidence="2">
    <location>
        <begin position="20"/>
        <end position="171"/>
    </location>
</feature>
<dbReference type="SUPFAM" id="SSF56925">
    <property type="entry name" value="OMPA-like"/>
    <property type="match status" value="1"/>
</dbReference>
<gene>
    <name evidence="4" type="ORF">DQQ10_08050</name>
</gene>
<dbReference type="Proteomes" id="UP000251889">
    <property type="component" value="Unassembled WGS sequence"/>
</dbReference>
<dbReference type="OrthoDB" id="658990at2"/>
<reference evidence="4 5" key="1">
    <citation type="submission" date="2018-06" db="EMBL/GenBank/DDBJ databases">
        <title>Chryseolinea flavus sp. nov., a member of the phylum Bacteroidetes isolated from soil.</title>
        <authorList>
            <person name="Li Y."/>
            <person name="Wang J."/>
        </authorList>
    </citation>
    <scope>NUCLEOTIDE SEQUENCE [LARGE SCALE GENOMIC DNA]</scope>
    <source>
        <strain evidence="4 5">SDU1-6</strain>
    </source>
</reference>
<dbReference type="RefSeq" id="WP_112746341.1">
    <property type="nucleotide sequence ID" value="NZ_QMFY01000003.1"/>
</dbReference>
<sequence length="171" mass="18544">MRKIFLIVVLAICCLPAFAQGTLGKGGKQINAGLGFSSWGVPIYVGMDFGVHEDISVGPKISYRKYSDNYGFGDYSQTLVVVAVQGNYHFNRLLKLPEQWNVYAGLSLGYYTWSDVKWDGGSYDFGGEASGIGFDVQVGARYFFNENFGVNLELGGGTGSGGNVGITYKLQ</sequence>
<dbReference type="Pfam" id="PF13505">
    <property type="entry name" value="OMP_b-brl"/>
    <property type="match status" value="1"/>
</dbReference>
<organism evidence="4 5">
    <name type="scientific">Pseudochryseolinea flava</name>
    <dbReference type="NCBI Taxonomy" id="2059302"/>
    <lineage>
        <taxon>Bacteria</taxon>
        <taxon>Pseudomonadati</taxon>
        <taxon>Bacteroidota</taxon>
        <taxon>Cytophagia</taxon>
        <taxon>Cytophagales</taxon>
        <taxon>Fulvivirgaceae</taxon>
        <taxon>Pseudochryseolinea</taxon>
    </lineage>
</organism>